<gene>
    <name evidence="2" type="ORF">D0Q02_18710</name>
</gene>
<reference evidence="2 3" key="1">
    <citation type="submission" date="2018-08" db="EMBL/GenBank/DDBJ databases">
        <title>Verrucosispora craniellae sp. nov., isolated from a marine sponge in the South China Sea.</title>
        <authorList>
            <person name="Li L."/>
            <person name="Lin H.W."/>
        </authorList>
    </citation>
    <scope>NUCLEOTIDE SEQUENCE [LARGE SCALE GENOMIC DNA]</scope>
    <source>
        <strain evidence="2 3">LHW63014</strain>
    </source>
</reference>
<dbReference type="AlphaFoldDB" id="A0A372FW95"/>
<organism evidence="2 3">
    <name type="scientific">Micromonospora craniellae</name>
    <dbReference type="NCBI Taxonomy" id="2294034"/>
    <lineage>
        <taxon>Bacteria</taxon>
        <taxon>Bacillati</taxon>
        <taxon>Actinomycetota</taxon>
        <taxon>Actinomycetes</taxon>
        <taxon>Micromonosporales</taxon>
        <taxon>Micromonosporaceae</taxon>
        <taxon>Micromonospora</taxon>
    </lineage>
</organism>
<evidence type="ECO:0000313" key="3">
    <source>
        <dbReference type="Proteomes" id="UP000262621"/>
    </source>
</evidence>
<evidence type="ECO:0000259" key="1">
    <source>
        <dbReference type="Pfam" id="PF19054"/>
    </source>
</evidence>
<keyword evidence="3" id="KW-1185">Reference proteome</keyword>
<dbReference type="InterPro" id="IPR043917">
    <property type="entry name" value="DUF5753"/>
</dbReference>
<accession>A0A372FW95</accession>
<feature type="domain" description="DUF5753" evidence="1">
    <location>
        <begin position="2"/>
        <end position="133"/>
    </location>
</feature>
<sequence>MEQRASARLERQAVLTGERPPQLVAVLDEHVLRRPVGGPLVMREQLRRLVKLATEQPRVRLHVVPASVGAYPGVAGAFVLATLPGGEDVAYLDDQLKGQVIDDTEDVLAIRASWEAIQGEALPPRQSIELLTEVAESWRS</sequence>
<name>A0A372FW95_9ACTN</name>
<proteinExistence type="predicted"/>
<protein>
    <recommendedName>
        <fullName evidence="1">DUF5753 domain-containing protein</fullName>
    </recommendedName>
</protein>
<comment type="caution">
    <text evidence="2">The sequence shown here is derived from an EMBL/GenBank/DDBJ whole genome shotgun (WGS) entry which is preliminary data.</text>
</comment>
<dbReference type="Pfam" id="PF19054">
    <property type="entry name" value="DUF5753"/>
    <property type="match status" value="1"/>
</dbReference>
<dbReference type="Proteomes" id="UP000262621">
    <property type="component" value="Unassembled WGS sequence"/>
</dbReference>
<evidence type="ECO:0000313" key="2">
    <source>
        <dbReference type="EMBL" id="RFS45057.1"/>
    </source>
</evidence>
<dbReference type="EMBL" id="QVFU01000020">
    <property type="protein sequence ID" value="RFS45057.1"/>
    <property type="molecule type" value="Genomic_DNA"/>
</dbReference>